<dbReference type="AlphaFoldDB" id="I6NE43"/>
<keyword evidence="4" id="KW-1185">Reference proteome</keyword>
<feature type="compositionally biased region" description="Basic and acidic residues" evidence="1">
    <location>
        <begin position="1"/>
        <end position="42"/>
    </location>
</feature>
<feature type="domain" description="Small EDRK-rich factor-like N-terminal" evidence="2">
    <location>
        <begin position="1"/>
        <end position="27"/>
    </location>
</feature>
<feature type="region of interest" description="Disordered" evidence="1">
    <location>
        <begin position="1"/>
        <end position="67"/>
    </location>
</feature>
<dbReference type="InterPro" id="IPR007513">
    <property type="entry name" value="SERF-like_N"/>
</dbReference>
<dbReference type="eggNOG" id="KOG4488">
    <property type="taxonomic scope" value="Eukaryota"/>
</dbReference>
<feature type="compositionally biased region" description="Basic and acidic residues" evidence="1">
    <location>
        <begin position="49"/>
        <end position="67"/>
    </location>
</feature>
<dbReference type="HOGENOM" id="CLU_165034_4_1_1"/>
<dbReference type="Proteomes" id="UP000006790">
    <property type="component" value="Chromosome 5"/>
</dbReference>
<dbReference type="OMA" id="HAKKQTE"/>
<accession>I6NE43</accession>
<gene>
    <name evidence="3" type="ordered locus">Ecym_5598</name>
</gene>
<dbReference type="GeneID" id="11468703"/>
<dbReference type="FunCoup" id="I6NE43">
    <property type="interactions" value="229"/>
</dbReference>
<reference evidence="3 4" key="1">
    <citation type="journal article" date="2011" name="G3 (Bethesda)">
        <title>Genome evolution in the Eremothecium clade of the Saccharomyces complex revealed by comparative genomics.</title>
        <authorList>
            <person name="Wendland J."/>
            <person name="Walther A."/>
        </authorList>
    </citation>
    <scope>NUCLEOTIDE SEQUENCE [LARGE SCALE GENOMIC DNA]</scope>
    <source>
        <strain evidence="4">CBS 270.75 / DBVPG 7215 / KCTC 17166 / NRRL Y-17582</strain>
    </source>
</reference>
<dbReference type="KEGG" id="erc:Ecym_5598"/>
<organism evidence="3 4">
    <name type="scientific">Eremothecium cymbalariae (strain CBS 270.75 / DBVPG 7215 / KCTC 17166 / NRRL Y-17582)</name>
    <name type="common">Yeast</name>
    <dbReference type="NCBI Taxonomy" id="931890"/>
    <lineage>
        <taxon>Eukaryota</taxon>
        <taxon>Fungi</taxon>
        <taxon>Dikarya</taxon>
        <taxon>Ascomycota</taxon>
        <taxon>Saccharomycotina</taxon>
        <taxon>Saccharomycetes</taxon>
        <taxon>Saccharomycetales</taxon>
        <taxon>Saccharomycetaceae</taxon>
        <taxon>Eremothecium</taxon>
    </lineage>
</organism>
<protein>
    <recommendedName>
        <fullName evidence="2">Small EDRK-rich factor-like N-terminal domain-containing protein</fullName>
    </recommendedName>
</protein>
<dbReference type="EMBL" id="CP002501">
    <property type="protein sequence ID" value="AET40335.1"/>
    <property type="molecule type" value="Genomic_DNA"/>
</dbReference>
<proteinExistence type="predicted"/>
<dbReference type="InParanoid" id="I6NE43"/>
<name>I6NE43_ERECY</name>
<evidence type="ECO:0000313" key="3">
    <source>
        <dbReference type="EMBL" id="AET40335.1"/>
    </source>
</evidence>
<sequence>MTRGNQRELARQKNLKKQKENAKSQKKGDPLKRMETDAEILRMKQQAANERKNREQLEKLMKEKAKR</sequence>
<dbReference type="Pfam" id="PF04419">
    <property type="entry name" value="SERF-like_N"/>
    <property type="match status" value="1"/>
</dbReference>
<evidence type="ECO:0000256" key="1">
    <source>
        <dbReference type="SAM" id="MobiDB-lite"/>
    </source>
</evidence>
<evidence type="ECO:0000259" key="2">
    <source>
        <dbReference type="Pfam" id="PF04419"/>
    </source>
</evidence>
<dbReference type="OrthoDB" id="18018at2759"/>
<evidence type="ECO:0000313" key="4">
    <source>
        <dbReference type="Proteomes" id="UP000006790"/>
    </source>
</evidence>
<dbReference type="RefSeq" id="XP_003647152.1">
    <property type="nucleotide sequence ID" value="XM_003647104.1"/>
</dbReference>